<sequence length="567" mass="64542">MFVIAEADNLPDYVDPETGDIYPEILEPNYLGPSWKKNPDGSWHLPEFTLGWQIAGWCAKYLKGKGGKPWNFSDEQLRFVLWWYAVDEYGNWLYNRGVLQRLKGWGKDPLLAVISIVEWVGPSRVVGWAEHGPVGGPADDPWVLLTATSISQTRNTTLLIPNLMTDLFRKTYQIPRKLGKEILYATLPNGTQAILEPLTSNPRPFEGKRPTFVLENETQHWVKSNSGHEMHQQVDDNITKVDGARYLAITNAPEAGEDSIAEQVRRAWELVEEQVAKGARAWNDTLYDSVEANERAPLDPRFLRRILERLRGDSIWLNIDNIIASIVNPMNPPSNSRRKWLNQILADDDALISPQMWDVLRRPDDMLQAGEAIALGFDGGKSDDATALVAIRLSDGFIQPIEVWEKPDGPKGDGWKINRELVESAVHECFRVYNVKAFFADVALWESNIAEWGRLYGHKLAVKARGAEPIGWDMRESLKALTHAHERFLSAITERKVTHDGDPILRRHAMNARRRENNFGVSFGKESRESQRKVDAYAAAMLAHEAFHQYHQRGREERKRTGRGVFI</sequence>
<organism evidence="1 2">
    <name type="scientific">Salana multivorans</name>
    <dbReference type="NCBI Taxonomy" id="120377"/>
    <lineage>
        <taxon>Bacteria</taxon>
        <taxon>Bacillati</taxon>
        <taxon>Actinomycetota</taxon>
        <taxon>Actinomycetes</taxon>
        <taxon>Micrococcales</taxon>
        <taxon>Beutenbergiaceae</taxon>
        <taxon>Salana</taxon>
    </lineage>
</organism>
<accession>A0A3N2D6V7</accession>
<dbReference type="EMBL" id="RKHQ01000001">
    <property type="protein sequence ID" value="ROR95507.1"/>
    <property type="molecule type" value="Genomic_DNA"/>
</dbReference>
<gene>
    <name evidence="1" type="ORF">EDD28_0060</name>
</gene>
<dbReference type="AlphaFoldDB" id="A0A3N2D6V7"/>
<evidence type="ECO:0000313" key="2">
    <source>
        <dbReference type="Proteomes" id="UP000275356"/>
    </source>
</evidence>
<evidence type="ECO:0000313" key="1">
    <source>
        <dbReference type="EMBL" id="ROR95507.1"/>
    </source>
</evidence>
<proteinExistence type="predicted"/>
<keyword evidence="2" id="KW-1185">Reference proteome</keyword>
<name>A0A3N2D6V7_9MICO</name>
<reference evidence="1 2" key="1">
    <citation type="submission" date="2018-11" db="EMBL/GenBank/DDBJ databases">
        <title>Sequencing the genomes of 1000 actinobacteria strains.</title>
        <authorList>
            <person name="Klenk H.-P."/>
        </authorList>
    </citation>
    <scope>NUCLEOTIDE SEQUENCE [LARGE SCALE GENOMIC DNA]</scope>
    <source>
        <strain evidence="1 2">DSM 13521</strain>
    </source>
</reference>
<comment type="caution">
    <text evidence="1">The sequence shown here is derived from an EMBL/GenBank/DDBJ whole genome shotgun (WGS) entry which is preliminary data.</text>
</comment>
<dbReference type="RefSeq" id="WP_211339074.1">
    <property type="nucleotide sequence ID" value="NZ_RKHQ01000001.1"/>
</dbReference>
<dbReference type="Proteomes" id="UP000275356">
    <property type="component" value="Unassembled WGS sequence"/>
</dbReference>
<protein>
    <submittedName>
        <fullName evidence="1">Phage terminase large subunit-like protein</fullName>
    </submittedName>
</protein>